<name>A0A8S5P9U3_9CAUD</name>
<dbReference type="EMBL" id="BK015375">
    <property type="protein sequence ID" value="DAE03846.1"/>
    <property type="molecule type" value="Genomic_DNA"/>
</dbReference>
<reference evidence="1" key="1">
    <citation type="journal article" date="2021" name="Proc. Natl. Acad. Sci. U.S.A.">
        <title>A Catalog of Tens of Thousands of Viruses from Human Metagenomes Reveals Hidden Associations with Chronic Diseases.</title>
        <authorList>
            <person name="Tisza M.J."/>
            <person name="Buck C.B."/>
        </authorList>
    </citation>
    <scope>NUCLEOTIDE SEQUENCE</scope>
    <source>
        <strain evidence="1">Ctpji4</strain>
    </source>
</reference>
<evidence type="ECO:0000313" key="1">
    <source>
        <dbReference type="EMBL" id="DAE03846.1"/>
    </source>
</evidence>
<proteinExistence type="predicted"/>
<sequence>MLYNAILYTAFLIIFLHRCINLKSSKKCQKSIVQ</sequence>
<protein>
    <submittedName>
        <fullName evidence="1">Uncharacterized protein</fullName>
    </submittedName>
</protein>
<organism evidence="1">
    <name type="scientific">Siphoviridae sp. ctpji4</name>
    <dbReference type="NCBI Taxonomy" id="2825676"/>
    <lineage>
        <taxon>Viruses</taxon>
        <taxon>Duplodnaviria</taxon>
        <taxon>Heunggongvirae</taxon>
        <taxon>Uroviricota</taxon>
        <taxon>Caudoviricetes</taxon>
    </lineage>
</organism>
<accession>A0A8S5P9U3</accession>